<dbReference type="PATRIC" id="fig|1503.3.peg.2077"/>
<evidence type="ECO:0000256" key="8">
    <source>
        <dbReference type="ARBA" id="ARBA00022801"/>
    </source>
</evidence>
<evidence type="ECO:0000256" key="11">
    <source>
        <dbReference type="ARBA" id="ARBA00023316"/>
    </source>
</evidence>
<evidence type="ECO:0000313" key="19">
    <source>
        <dbReference type="EMBL" id="KNF09429.1"/>
    </source>
</evidence>
<comment type="caution">
    <text evidence="19">The sequence shown here is derived from an EMBL/GenBank/DDBJ whole genome shotgun (WGS) entry which is preliminary data.</text>
</comment>
<dbReference type="UniPathway" id="UPA00219"/>
<dbReference type="InterPro" id="IPR018044">
    <property type="entry name" value="Peptidase_S11"/>
</dbReference>
<feature type="active site" evidence="13">
    <location>
        <position position="117"/>
    </location>
</feature>
<evidence type="ECO:0000256" key="13">
    <source>
        <dbReference type="PIRSR" id="PIRSR618044-1"/>
    </source>
</evidence>
<keyword evidence="16" id="KW-0812">Transmembrane</keyword>
<evidence type="ECO:0000256" key="3">
    <source>
        <dbReference type="ARBA" id="ARBA00007164"/>
    </source>
</evidence>
<dbReference type="InterPro" id="IPR001967">
    <property type="entry name" value="Peptidase_S11_N"/>
</dbReference>
<protein>
    <recommendedName>
        <fullName evidence="4">serine-type D-Ala-D-Ala carboxypeptidase</fullName>
        <ecNumber evidence="4">3.4.16.4</ecNumber>
    </recommendedName>
</protein>
<dbReference type="SUPFAM" id="SSF56601">
    <property type="entry name" value="beta-lactamase/transpeptidase-like"/>
    <property type="match status" value="1"/>
</dbReference>
<dbReference type="GO" id="GO:0071555">
    <property type="term" value="P:cell wall organization"/>
    <property type="evidence" value="ECO:0007669"/>
    <property type="project" value="UniProtKB-KW"/>
</dbReference>
<dbReference type="InterPro" id="IPR037167">
    <property type="entry name" value="Peptidase_S11_C_sf"/>
</dbReference>
<keyword evidence="16" id="KW-0472">Membrane</keyword>
<dbReference type="SUPFAM" id="SSF69189">
    <property type="entry name" value="Penicillin-binding protein associated domain"/>
    <property type="match status" value="1"/>
</dbReference>
<keyword evidence="8 19" id="KW-0378">Hydrolase</keyword>
<dbReference type="EC" id="3.4.16.4" evidence="4"/>
<keyword evidence="10" id="KW-0573">Peptidoglycan synthesis</keyword>
<sequence length="435" mass="48535">MKNFLKYFLVMSLILNIIACKTYADKENSPDISSEAAILIDAKTGQVLYGKNIHKKMFPASTTKILTGILAIENSNLFEDVVVDDKTPFEIDGSHIALEPGEILSMNDLLHALLIASANDAAVVIAKHVSGSTEDFSKLMNKKAKELGAKNTHFVNPNGLPNEDHTTTAYDLAMIAKYAMKNKTFKDIVKNYSYVISPTNKKSESRHLNSSNKLLYSKRKINVDGKEVPIKYDGVNGVKTGYTVAAQQCLVASATKNGNQYISVVLRATGTDVYADTHKLLNYAFENFSNNKLASKNDFVSSIRVENGIKSTIKSVYEKDLYSTLSKVDINNLDKEIVLPSKITAPILKGQVLGKVLFKVDNKTVGSANIISTEKVEKGSLSFLSNLFSNIFSKTWFKVLLIFILLRVFIRLLKISRLKKRKRRRKQYSYYKKGV</sequence>
<name>A0A0L0WD73_GOTPU</name>
<evidence type="ECO:0000256" key="12">
    <source>
        <dbReference type="ARBA" id="ARBA00034000"/>
    </source>
</evidence>
<dbReference type="GO" id="GO:0008360">
    <property type="term" value="P:regulation of cell shape"/>
    <property type="evidence" value="ECO:0007669"/>
    <property type="project" value="UniProtKB-KW"/>
</dbReference>
<keyword evidence="7 17" id="KW-0732">Signal</keyword>
<evidence type="ECO:0000256" key="16">
    <source>
        <dbReference type="SAM" id="Phobius"/>
    </source>
</evidence>
<dbReference type="InterPro" id="IPR015956">
    <property type="entry name" value="Peniciliin-bd_prot_C_sf"/>
</dbReference>
<feature type="active site" description="Acyl-ester intermediate" evidence="13">
    <location>
        <position position="61"/>
    </location>
</feature>
<keyword evidence="9" id="KW-0133">Cell shape</keyword>
<evidence type="ECO:0000256" key="14">
    <source>
        <dbReference type="PIRSR" id="PIRSR618044-2"/>
    </source>
</evidence>
<feature type="transmembrane region" description="Helical" evidence="16">
    <location>
        <begin position="395"/>
        <end position="413"/>
    </location>
</feature>
<keyword evidence="5 19" id="KW-0121">Carboxypeptidase</keyword>
<dbReference type="InterPro" id="IPR012338">
    <property type="entry name" value="Beta-lactam/transpept-like"/>
</dbReference>
<keyword evidence="11" id="KW-0961">Cell wall biogenesis/degradation</keyword>
<dbReference type="PANTHER" id="PTHR21581">
    <property type="entry name" value="D-ALANYL-D-ALANINE CARBOXYPEPTIDASE"/>
    <property type="match status" value="1"/>
</dbReference>
<dbReference type="Pfam" id="PF07943">
    <property type="entry name" value="PBP5_C"/>
    <property type="match status" value="1"/>
</dbReference>
<evidence type="ECO:0000313" key="20">
    <source>
        <dbReference type="Proteomes" id="UP000037267"/>
    </source>
</evidence>
<keyword evidence="6" id="KW-0645">Protease</keyword>
<evidence type="ECO:0000256" key="9">
    <source>
        <dbReference type="ARBA" id="ARBA00022960"/>
    </source>
</evidence>
<keyword evidence="20" id="KW-1185">Reference proteome</keyword>
<dbReference type="EMBL" id="LGSS01000003">
    <property type="protein sequence ID" value="KNF09429.1"/>
    <property type="molecule type" value="Genomic_DNA"/>
</dbReference>
<evidence type="ECO:0000256" key="10">
    <source>
        <dbReference type="ARBA" id="ARBA00022984"/>
    </source>
</evidence>
<dbReference type="RefSeq" id="WP_235436100.1">
    <property type="nucleotide sequence ID" value="NZ_LGSS01000003.1"/>
</dbReference>
<accession>A0A0L0WD73</accession>
<feature type="domain" description="Peptidase S11 D-Ala-D-Ala carboxypeptidase A C-terminal" evidence="18">
    <location>
        <begin position="288"/>
        <end position="378"/>
    </location>
</feature>
<dbReference type="GO" id="GO:0009002">
    <property type="term" value="F:serine-type D-Ala-D-Ala carboxypeptidase activity"/>
    <property type="evidence" value="ECO:0007669"/>
    <property type="project" value="UniProtKB-EC"/>
</dbReference>
<dbReference type="STRING" id="1503.CLPU_3c02080"/>
<feature type="active site" description="Acyl-ester intermediate" evidence="13">
    <location>
        <position position="64"/>
    </location>
</feature>
<dbReference type="Gene3D" id="3.40.710.10">
    <property type="entry name" value="DD-peptidase/beta-lactamase superfamily"/>
    <property type="match status" value="1"/>
</dbReference>
<evidence type="ECO:0000256" key="6">
    <source>
        <dbReference type="ARBA" id="ARBA00022670"/>
    </source>
</evidence>
<evidence type="ECO:0000259" key="18">
    <source>
        <dbReference type="SMART" id="SM00936"/>
    </source>
</evidence>
<dbReference type="GO" id="GO:0006508">
    <property type="term" value="P:proteolysis"/>
    <property type="evidence" value="ECO:0007669"/>
    <property type="project" value="UniProtKB-KW"/>
</dbReference>
<evidence type="ECO:0000256" key="2">
    <source>
        <dbReference type="ARBA" id="ARBA00004752"/>
    </source>
</evidence>
<comment type="pathway">
    <text evidence="2">Cell wall biogenesis; peptidoglycan biosynthesis.</text>
</comment>
<dbReference type="Gene3D" id="2.60.410.10">
    <property type="entry name" value="D-Ala-D-Ala carboxypeptidase, C-terminal domain"/>
    <property type="match status" value="1"/>
</dbReference>
<comment type="function">
    <text evidence="1">Removes C-terminal D-alanyl residues from sugar-peptide cell wall precursors.</text>
</comment>
<feature type="chain" id="PRO_5005551108" description="serine-type D-Ala-D-Ala carboxypeptidase" evidence="17">
    <location>
        <begin position="25"/>
        <end position="435"/>
    </location>
</feature>
<evidence type="ECO:0000256" key="17">
    <source>
        <dbReference type="SAM" id="SignalP"/>
    </source>
</evidence>
<dbReference type="Pfam" id="PF00768">
    <property type="entry name" value="Peptidase_S11"/>
    <property type="match status" value="1"/>
</dbReference>
<evidence type="ECO:0000256" key="1">
    <source>
        <dbReference type="ARBA" id="ARBA00003217"/>
    </source>
</evidence>
<dbReference type="PRINTS" id="PR00725">
    <property type="entry name" value="DADACBPTASE1"/>
</dbReference>
<dbReference type="Proteomes" id="UP000037267">
    <property type="component" value="Unassembled WGS sequence"/>
</dbReference>
<evidence type="ECO:0000256" key="15">
    <source>
        <dbReference type="RuleBase" id="RU004016"/>
    </source>
</evidence>
<dbReference type="AlphaFoldDB" id="A0A0L0WD73"/>
<dbReference type="GO" id="GO:0009252">
    <property type="term" value="P:peptidoglycan biosynthetic process"/>
    <property type="evidence" value="ECO:0007669"/>
    <property type="project" value="UniProtKB-UniPathway"/>
</dbReference>
<evidence type="ECO:0000256" key="7">
    <source>
        <dbReference type="ARBA" id="ARBA00022729"/>
    </source>
</evidence>
<organism evidence="19 20">
    <name type="scientific">Gottschalkia purinilytica</name>
    <name type="common">Clostridium purinilyticum</name>
    <dbReference type="NCBI Taxonomy" id="1503"/>
    <lineage>
        <taxon>Bacteria</taxon>
        <taxon>Bacillati</taxon>
        <taxon>Bacillota</taxon>
        <taxon>Tissierellia</taxon>
        <taxon>Tissierellales</taxon>
        <taxon>Gottschalkiaceae</taxon>
        <taxon>Gottschalkia</taxon>
    </lineage>
</organism>
<dbReference type="SMART" id="SM00936">
    <property type="entry name" value="PBP5_C"/>
    <property type="match status" value="1"/>
</dbReference>
<evidence type="ECO:0000256" key="4">
    <source>
        <dbReference type="ARBA" id="ARBA00012448"/>
    </source>
</evidence>
<keyword evidence="16" id="KW-1133">Transmembrane helix</keyword>
<evidence type="ECO:0000256" key="5">
    <source>
        <dbReference type="ARBA" id="ARBA00022645"/>
    </source>
</evidence>
<feature type="binding site" evidence="14">
    <location>
        <position position="239"/>
    </location>
    <ligand>
        <name>substrate</name>
    </ligand>
</feature>
<dbReference type="PANTHER" id="PTHR21581:SF33">
    <property type="entry name" value="D-ALANYL-D-ALANINE CARBOXYPEPTIDASE DACB"/>
    <property type="match status" value="1"/>
</dbReference>
<reference evidence="20" key="1">
    <citation type="submission" date="2015-07" db="EMBL/GenBank/DDBJ databases">
        <title>Draft genome sequence of the purine-degrading Gottschalkia purinilyticum DSM 1384 (formerly Clostridium purinilyticum).</title>
        <authorList>
            <person name="Poehlein A."/>
            <person name="Schiel-Bengelsdorf B."/>
            <person name="Bengelsdorf F.R."/>
            <person name="Daniel R."/>
            <person name="Duerre P."/>
        </authorList>
    </citation>
    <scope>NUCLEOTIDE SEQUENCE [LARGE SCALE GENOMIC DNA]</scope>
    <source>
        <strain evidence="20">DSM 1384</strain>
    </source>
</reference>
<feature type="signal peptide" evidence="17">
    <location>
        <begin position="1"/>
        <end position="24"/>
    </location>
</feature>
<dbReference type="InterPro" id="IPR012907">
    <property type="entry name" value="Peptidase_S11_C"/>
</dbReference>
<comment type="similarity">
    <text evidence="3 15">Belongs to the peptidase S11 family.</text>
</comment>
<proteinExistence type="inferred from homology"/>
<comment type="catalytic activity">
    <reaction evidence="12">
        <text>Preferential cleavage: (Ac)2-L-Lys-D-Ala-|-D-Ala. Also transpeptidation of peptidyl-alanyl moieties that are N-acyl substituents of D-alanine.</text>
        <dbReference type="EC" id="3.4.16.4"/>
    </reaction>
</comment>
<gene>
    <name evidence="19" type="primary">dacB</name>
    <name evidence="19" type="ORF">CLPU_3c02080</name>
</gene>